<dbReference type="Proteomes" id="UP000030345">
    <property type="component" value="Unassembled WGS sequence"/>
</dbReference>
<evidence type="ECO:0000313" key="2">
    <source>
        <dbReference type="Proteomes" id="UP000030345"/>
    </source>
</evidence>
<dbReference type="AlphaFoldDB" id="A0A0A2B8B5"/>
<organism evidence="1 2">
    <name type="scientific">Prochlorococcus marinus str. SB</name>
    <dbReference type="NCBI Taxonomy" id="59926"/>
    <lineage>
        <taxon>Bacteria</taxon>
        <taxon>Bacillati</taxon>
        <taxon>Cyanobacteriota</taxon>
        <taxon>Cyanophyceae</taxon>
        <taxon>Synechococcales</taxon>
        <taxon>Prochlorococcaceae</taxon>
        <taxon>Prochlorococcus</taxon>
    </lineage>
</organism>
<protein>
    <submittedName>
        <fullName evidence="1">Uncharacterized protein</fullName>
    </submittedName>
</protein>
<name>A0A0A2B8B5_PROMR</name>
<dbReference type="EMBL" id="JNAS01000002">
    <property type="protein sequence ID" value="KGG08869.1"/>
    <property type="molecule type" value="Genomic_DNA"/>
</dbReference>
<accession>A0A0A2B8B5</accession>
<proteinExistence type="predicted"/>
<comment type="caution">
    <text evidence="1">The sequence shown here is derived from an EMBL/GenBank/DDBJ whole genome shotgun (WGS) entry which is preliminary data.</text>
</comment>
<gene>
    <name evidence="1" type="ORF">EV02_1544</name>
</gene>
<evidence type="ECO:0000313" key="1">
    <source>
        <dbReference type="EMBL" id="KGG08869.1"/>
    </source>
</evidence>
<reference evidence="2" key="1">
    <citation type="journal article" date="2014" name="Sci. Data">
        <title>Genomes of diverse isolates of the marine cyanobacterium Prochlorococcus.</title>
        <authorList>
            <person name="Biller S."/>
            <person name="Berube P."/>
            <person name="Thompson J."/>
            <person name="Kelly L."/>
            <person name="Roggensack S."/>
            <person name="Awad L."/>
            <person name="Roache-Johnson K."/>
            <person name="Ding H."/>
            <person name="Giovannoni S.J."/>
            <person name="Moore L.R."/>
            <person name="Chisholm S.W."/>
        </authorList>
    </citation>
    <scope>NUCLEOTIDE SEQUENCE [LARGE SCALE GENOMIC DNA]</scope>
    <source>
        <strain evidence="2">SB</strain>
    </source>
</reference>
<sequence length="44" mass="5446">MIYKSFFNECLVYLYFKKKYFLGAFQGQIYLFSNRYIQLVKKTT</sequence>
<dbReference type="STRING" id="59926.EV02_1544"/>